<gene>
    <name evidence="2" type="ORF">PSON_ATCC_30995.1.T0020583</name>
</gene>
<keyword evidence="1" id="KW-0472">Membrane</keyword>
<accession>A0A8S1JZM6</accession>
<organism evidence="2 3">
    <name type="scientific">Paramecium sonneborni</name>
    <dbReference type="NCBI Taxonomy" id="65129"/>
    <lineage>
        <taxon>Eukaryota</taxon>
        <taxon>Sar</taxon>
        <taxon>Alveolata</taxon>
        <taxon>Ciliophora</taxon>
        <taxon>Intramacronucleata</taxon>
        <taxon>Oligohymenophorea</taxon>
        <taxon>Peniculida</taxon>
        <taxon>Parameciidae</taxon>
        <taxon>Paramecium</taxon>
    </lineage>
</organism>
<dbReference type="EMBL" id="CAJJDN010000002">
    <property type="protein sequence ID" value="CAD8047705.1"/>
    <property type="molecule type" value="Genomic_DNA"/>
</dbReference>
<keyword evidence="1" id="KW-0812">Transmembrane</keyword>
<keyword evidence="3" id="KW-1185">Reference proteome</keyword>
<feature type="transmembrane region" description="Helical" evidence="1">
    <location>
        <begin position="33"/>
        <end position="54"/>
    </location>
</feature>
<evidence type="ECO:0000256" key="1">
    <source>
        <dbReference type="SAM" id="Phobius"/>
    </source>
</evidence>
<comment type="caution">
    <text evidence="2">The sequence shown here is derived from an EMBL/GenBank/DDBJ whole genome shotgun (WGS) entry which is preliminary data.</text>
</comment>
<name>A0A8S1JZM6_9CILI</name>
<evidence type="ECO:0000313" key="2">
    <source>
        <dbReference type="EMBL" id="CAD8047705.1"/>
    </source>
</evidence>
<dbReference type="Proteomes" id="UP000692954">
    <property type="component" value="Unassembled WGS sequence"/>
</dbReference>
<protein>
    <submittedName>
        <fullName evidence="2">Uncharacterized protein</fullName>
    </submittedName>
</protein>
<proteinExistence type="predicted"/>
<reference evidence="2" key="1">
    <citation type="submission" date="2021-01" db="EMBL/GenBank/DDBJ databases">
        <authorList>
            <consortium name="Genoscope - CEA"/>
            <person name="William W."/>
        </authorList>
    </citation>
    <scope>NUCLEOTIDE SEQUENCE</scope>
</reference>
<keyword evidence="1" id="KW-1133">Transmembrane helix</keyword>
<sequence length="64" mass="7801">MEITRRIRILNLFQNSYPIINHHYLLYKIKIQYYMSIRPTILMSFIIFCLLHFTSSSLNQSFKS</sequence>
<dbReference type="AlphaFoldDB" id="A0A8S1JZM6"/>
<evidence type="ECO:0000313" key="3">
    <source>
        <dbReference type="Proteomes" id="UP000692954"/>
    </source>
</evidence>